<dbReference type="Pfam" id="PF07690">
    <property type="entry name" value="MFS_1"/>
    <property type="match status" value="1"/>
</dbReference>
<evidence type="ECO:0000259" key="7">
    <source>
        <dbReference type="PROSITE" id="PS50850"/>
    </source>
</evidence>
<keyword evidence="5 6" id="KW-0472">Membrane</keyword>
<protein>
    <submittedName>
        <fullName evidence="8">MFS transporter</fullName>
    </submittedName>
</protein>
<feature type="transmembrane region" description="Helical" evidence="6">
    <location>
        <begin position="307"/>
        <end position="326"/>
    </location>
</feature>
<dbReference type="InterPro" id="IPR036259">
    <property type="entry name" value="MFS_trans_sf"/>
</dbReference>
<dbReference type="EMBL" id="JAINVV010000009">
    <property type="protein sequence ID" value="MBY8824403.1"/>
    <property type="molecule type" value="Genomic_DNA"/>
</dbReference>
<keyword evidence="4 6" id="KW-1133">Transmembrane helix</keyword>
<reference evidence="8 9" key="1">
    <citation type="submission" date="2021-08" db="EMBL/GenBank/DDBJ databases">
        <authorList>
            <person name="Tuo L."/>
        </authorList>
    </citation>
    <scope>NUCLEOTIDE SEQUENCE [LARGE SCALE GENOMIC DNA]</scope>
    <source>
        <strain evidence="8 9">JCM 31229</strain>
    </source>
</reference>
<comment type="subcellular location">
    <subcellularLocation>
        <location evidence="1">Membrane</location>
        <topology evidence="1">Multi-pass membrane protein</topology>
    </subcellularLocation>
</comment>
<evidence type="ECO:0000256" key="2">
    <source>
        <dbReference type="ARBA" id="ARBA00022448"/>
    </source>
</evidence>
<evidence type="ECO:0000256" key="3">
    <source>
        <dbReference type="ARBA" id="ARBA00022692"/>
    </source>
</evidence>
<dbReference type="PANTHER" id="PTHR23505:SF79">
    <property type="entry name" value="PROTEIN SPINSTER"/>
    <property type="match status" value="1"/>
</dbReference>
<feature type="transmembrane region" description="Helical" evidence="6">
    <location>
        <begin position="18"/>
        <end position="39"/>
    </location>
</feature>
<evidence type="ECO:0000256" key="5">
    <source>
        <dbReference type="ARBA" id="ARBA00023136"/>
    </source>
</evidence>
<comment type="caution">
    <text evidence="8">The sequence shown here is derived from an EMBL/GenBank/DDBJ whole genome shotgun (WGS) entry which is preliminary data.</text>
</comment>
<dbReference type="PANTHER" id="PTHR23505">
    <property type="entry name" value="SPINSTER"/>
    <property type="match status" value="1"/>
</dbReference>
<evidence type="ECO:0000313" key="8">
    <source>
        <dbReference type="EMBL" id="MBY8824403.1"/>
    </source>
</evidence>
<accession>A0ABS7PT63</accession>
<feature type="transmembrane region" description="Helical" evidence="6">
    <location>
        <begin position="87"/>
        <end position="107"/>
    </location>
</feature>
<name>A0ABS7PT63_9SPHN</name>
<keyword evidence="9" id="KW-1185">Reference proteome</keyword>
<organism evidence="8 9">
    <name type="scientific">Sphingomonas colocasiae</name>
    <dbReference type="NCBI Taxonomy" id="1848973"/>
    <lineage>
        <taxon>Bacteria</taxon>
        <taxon>Pseudomonadati</taxon>
        <taxon>Pseudomonadota</taxon>
        <taxon>Alphaproteobacteria</taxon>
        <taxon>Sphingomonadales</taxon>
        <taxon>Sphingomonadaceae</taxon>
        <taxon>Sphingomonas</taxon>
    </lineage>
</organism>
<feature type="transmembrane region" description="Helical" evidence="6">
    <location>
        <begin position="332"/>
        <end position="350"/>
    </location>
</feature>
<feature type="transmembrane region" description="Helical" evidence="6">
    <location>
        <begin position="237"/>
        <end position="257"/>
    </location>
</feature>
<evidence type="ECO:0000313" key="9">
    <source>
        <dbReference type="Proteomes" id="UP000706039"/>
    </source>
</evidence>
<evidence type="ECO:0000256" key="6">
    <source>
        <dbReference type="SAM" id="Phobius"/>
    </source>
</evidence>
<keyword evidence="3 6" id="KW-0812">Transmembrane</keyword>
<keyword evidence="2" id="KW-0813">Transport</keyword>
<sequence>MAAPLPASDAPHIGEGRAWWAVFVLFLAYTLSYIDRMIISLMVEPLRADLDLSDTQISLLQGLAFAIFYTSMAIPIAALADRRSRTAIVAVGIAFWSAMTAACGLAGNFWQLFLARMGVGVGEATLSPATYSLIADLFPEDKRGRAMAIFSSGVSVGGGLAFIIGGIIIGFATTSGGHETPFGPVRAWQLVFLILGPPGLLLALLALTIPEPRRRIAATAATPMPLRPFLVREWRTLTLLFVGNGISGMITTALLSWAPTFLIRAYGETPAGAGRMLGIGLLVLGPIGAIAGGAISDRWTRSGAATASLSVVGAGIALMALFGAIAPFMPSAIGASAMFSLALLFGAAAYPPGAVAVQKLAPAPLRARIAALYLFVVTLLSLALAPTAVALLTDRIFGDPALIGRSLTSFTAIAGPIGVICIAAAMRAFRASLVRQEP</sequence>
<feature type="transmembrane region" description="Helical" evidence="6">
    <location>
        <begin position="59"/>
        <end position="80"/>
    </location>
</feature>
<feature type="transmembrane region" description="Helical" evidence="6">
    <location>
        <begin position="371"/>
        <end position="392"/>
    </location>
</feature>
<evidence type="ECO:0000256" key="4">
    <source>
        <dbReference type="ARBA" id="ARBA00022989"/>
    </source>
</evidence>
<dbReference type="PROSITE" id="PS50850">
    <property type="entry name" value="MFS"/>
    <property type="match status" value="1"/>
</dbReference>
<dbReference type="SUPFAM" id="SSF103473">
    <property type="entry name" value="MFS general substrate transporter"/>
    <property type="match status" value="1"/>
</dbReference>
<feature type="domain" description="Major facilitator superfamily (MFS) profile" evidence="7">
    <location>
        <begin position="21"/>
        <end position="430"/>
    </location>
</feature>
<gene>
    <name evidence="8" type="ORF">K7G82_19010</name>
</gene>
<feature type="transmembrane region" description="Helical" evidence="6">
    <location>
        <begin position="113"/>
        <end position="134"/>
    </location>
</feature>
<dbReference type="InterPro" id="IPR011701">
    <property type="entry name" value="MFS"/>
</dbReference>
<proteinExistence type="predicted"/>
<feature type="transmembrane region" description="Helical" evidence="6">
    <location>
        <begin position="146"/>
        <end position="172"/>
    </location>
</feature>
<dbReference type="InterPro" id="IPR020846">
    <property type="entry name" value="MFS_dom"/>
</dbReference>
<dbReference type="InterPro" id="IPR044770">
    <property type="entry name" value="MFS_spinster-like"/>
</dbReference>
<feature type="transmembrane region" description="Helical" evidence="6">
    <location>
        <begin position="407"/>
        <end position="429"/>
    </location>
</feature>
<dbReference type="Proteomes" id="UP000706039">
    <property type="component" value="Unassembled WGS sequence"/>
</dbReference>
<feature type="transmembrane region" description="Helical" evidence="6">
    <location>
        <begin position="187"/>
        <end position="207"/>
    </location>
</feature>
<evidence type="ECO:0000256" key="1">
    <source>
        <dbReference type="ARBA" id="ARBA00004141"/>
    </source>
</evidence>
<feature type="transmembrane region" description="Helical" evidence="6">
    <location>
        <begin position="277"/>
        <end position="295"/>
    </location>
</feature>
<dbReference type="Gene3D" id="1.20.1250.20">
    <property type="entry name" value="MFS general substrate transporter like domains"/>
    <property type="match status" value="2"/>
</dbReference>
<dbReference type="RefSeq" id="WP_222991515.1">
    <property type="nucleotide sequence ID" value="NZ_JAINVV010000009.1"/>
</dbReference>